<comment type="cofactor">
    <cofactor evidence="6">
        <name>Mg(2+)</name>
        <dbReference type="ChEBI" id="CHEBI:18420"/>
    </cofactor>
    <text evidence="6">Binds 1 Mg(2+) ion per monomer.</text>
</comment>
<comment type="similarity">
    <text evidence="2 6">Belongs to the dTDP-4-dehydrorhamnose reductase family.</text>
</comment>
<comment type="catalytic activity">
    <reaction evidence="5 6">
        <text>dTDP-beta-L-rhamnose + NADP(+) = dTDP-4-dehydro-beta-L-rhamnose + NADPH + H(+)</text>
        <dbReference type="Rhea" id="RHEA:21796"/>
        <dbReference type="ChEBI" id="CHEBI:15378"/>
        <dbReference type="ChEBI" id="CHEBI:57510"/>
        <dbReference type="ChEBI" id="CHEBI:57783"/>
        <dbReference type="ChEBI" id="CHEBI:58349"/>
        <dbReference type="ChEBI" id="CHEBI:62830"/>
        <dbReference type="EC" id="1.1.1.133"/>
    </reaction>
</comment>
<keyword evidence="9" id="KW-1185">Reference proteome</keyword>
<dbReference type="GO" id="GO:0008831">
    <property type="term" value="F:dTDP-4-dehydrorhamnose reductase activity"/>
    <property type="evidence" value="ECO:0007669"/>
    <property type="project" value="UniProtKB-EC"/>
</dbReference>
<keyword evidence="6" id="KW-0521">NADP</keyword>
<evidence type="ECO:0000313" key="9">
    <source>
        <dbReference type="Proteomes" id="UP000245916"/>
    </source>
</evidence>
<keyword evidence="6" id="KW-0560">Oxidoreductase</keyword>
<dbReference type="AlphaFoldDB" id="A0A2U2J542"/>
<comment type="function">
    <text evidence="6">Catalyzes the reduction of dTDP-6-deoxy-L-lyxo-4-hexulose to yield dTDP-L-rhamnose.</text>
</comment>
<dbReference type="NCBIfam" id="TIGR01214">
    <property type="entry name" value="rmlD"/>
    <property type="match status" value="1"/>
</dbReference>
<dbReference type="GO" id="GO:0005829">
    <property type="term" value="C:cytosol"/>
    <property type="evidence" value="ECO:0007669"/>
    <property type="project" value="TreeGrafter"/>
</dbReference>
<dbReference type="InterPro" id="IPR005913">
    <property type="entry name" value="dTDP_dehydrorham_reduct"/>
</dbReference>
<comment type="caution">
    <text evidence="8">The sequence shown here is derived from an EMBL/GenBank/DDBJ whole genome shotgun (WGS) entry which is preliminary data.</text>
</comment>
<evidence type="ECO:0000256" key="2">
    <source>
        <dbReference type="ARBA" id="ARBA00010944"/>
    </source>
</evidence>
<dbReference type="InterPro" id="IPR036291">
    <property type="entry name" value="NAD(P)-bd_dom_sf"/>
</dbReference>
<evidence type="ECO:0000256" key="5">
    <source>
        <dbReference type="ARBA" id="ARBA00048200"/>
    </source>
</evidence>
<comment type="pathway">
    <text evidence="1 6">Carbohydrate biosynthesis; dTDP-L-rhamnose biosynthesis.</text>
</comment>
<dbReference type="EMBL" id="QFFF01000001">
    <property type="protein sequence ID" value="PWG03448.1"/>
    <property type="molecule type" value="Genomic_DNA"/>
</dbReference>
<dbReference type="OrthoDB" id="9803892at2"/>
<accession>A0A2U2J542</accession>
<evidence type="ECO:0000256" key="1">
    <source>
        <dbReference type="ARBA" id="ARBA00004781"/>
    </source>
</evidence>
<evidence type="ECO:0000313" key="8">
    <source>
        <dbReference type="EMBL" id="PWG03448.1"/>
    </source>
</evidence>
<proteinExistence type="inferred from homology"/>
<sequence>MKALILGAGGQVGQALERAAPAGAELAPLRRQDCDIGEASQVAGAIDRLRPDVVFNAAAYTAVDLAESQEDAATVINGSAPGMIAQCARRRGARFIHVSTDFVFDGKASRPYRTDDPTNPLSAYGRSKRLGEVEVLAADPDALIVRTAWVYSAGGRNFVATMLRLMTEQGSVRVVDDQVGTPTSAESLARALWQLVLGGASGIHHFTDAGVASWYDFGVAVSEEAFALGLLGAPADVVPVSTTAFPTKAERPSFSVLDKSQTWPRLSDPPQHWRVGLRNVLEEVKEIG</sequence>
<reference evidence="8 9" key="1">
    <citation type="submission" date="2018-05" db="EMBL/GenBank/DDBJ databases">
        <title>Genome of Sphingosinicella humi QZX222.</title>
        <authorList>
            <person name="Qiao Z."/>
            <person name="Wang G."/>
        </authorList>
    </citation>
    <scope>NUCLEOTIDE SEQUENCE [LARGE SCALE GENOMIC DNA]</scope>
    <source>
        <strain evidence="8 9">QZX222</strain>
    </source>
</reference>
<dbReference type="PANTHER" id="PTHR10491">
    <property type="entry name" value="DTDP-4-DEHYDRORHAMNOSE REDUCTASE"/>
    <property type="match status" value="1"/>
</dbReference>
<dbReference type="PANTHER" id="PTHR10491:SF4">
    <property type="entry name" value="METHIONINE ADENOSYLTRANSFERASE 2 SUBUNIT BETA"/>
    <property type="match status" value="1"/>
</dbReference>
<dbReference type="EC" id="1.1.1.133" evidence="3 6"/>
<evidence type="ECO:0000256" key="3">
    <source>
        <dbReference type="ARBA" id="ARBA00012929"/>
    </source>
</evidence>
<protein>
    <recommendedName>
        <fullName evidence="4 6">dTDP-4-dehydrorhamnose reductase</fullName>
        <ecNumber evidence="3 6">1.1.1.133</ecNumber>
    </recommendedName>
</protein>
<dbReference type="Gene3D" id="3.40.50.720">
    <property type="entry name" value="NAD(P)-binding Rossmann-like Domain"/>
    <property type="match status" value="1"/>
</dbReference>
<name>A0A2U2J542_9SPHN</name>
<dbReference type="Pfam" id="PF04321">
    <property type="entry name" value="RmlD_sub_bind"/>
    <property type="match status" value="1"/>
</dbReference>
<evidence type="ECO:0000256" key="6">
    <source>
        <dbReference type="RuleBase" id="RU364082"/>
    </source>
</evidence>
<dbReference type="UniPathway" id="UPA00124"/>
<dbReference type="RefSeq" id="WP_109271586.1">
    <property type="nucleotide sequence ID" value="NZ_QFFF01000001.1"/>
</dbReference>
<dbReference type="SUPFAM" id="SSF51735">
    <property type="entry name" value="NAD(P)-binding Rossmann-fold domains"/>
    <property type="match status" value="1"/>
</dbReference>
<gene>
    <name evidence="8" type="primary">rfbD</name>
    <name evidence="8" type="ORF">DF286_11635</name>
</gene>
<evidence type="ECO:0000259" key="7">
    <source>
        <dbReference type="Pfam" id="PF04321"/>
    </source>
</evidence>
<feature type="domain" description="RmlD-like substrate binding" evidence="7">
    <location>
        <begin position="1"/>
        <end position="284"/>
    </location>
</feature>
<dbReference type="Proteomes" id="UP000245916">
    <property type="component" value="Unassembled WGS sequence"/>
</dbReference>
<dbReference type="Gene3D" id="3.90.25.10">
    <property type="entry name" value="UDP-galactose 4-epimerase, domain 1"/>
    <property type="match status" value="1"/>
</dbReference>
<dbReference type="GO" id="GO:0019305">
    <property type="term" value="P:dTDP-rhamnose biosynthetic process"/>
    <property type="evidence" value="ECO:0007669"/>
    <property type="project" value="UniProtKB-UniPathway"/>
</dbReference>
<dbReference type="InterPro" id="IPR029903">
    <property type="entry name" value="RmlD-like-bd"/>
</dbReference>
<organism evidence="8 9">
    <name type="scientific">Allosphingosinicella humi</name>
    <dbReference type="NCBI Taxonomy" id="2068657"/>
    <lineage>
        <taxon>Bacteria</taxon>
        <taxon>Pseudomonadati</taxon>
        <taxon>Pseudomonadota</taxon>
        <taxon>Alphaproteobacteria</taxon>
        <taxon>Sphingomonadales</taxon>
        <taxon>Sphingomonadaceae</taxon>
        <taxon>Allosphingosinicella</taxon>
    </lineage>
</organism>
<evidence type="ECO:0000256" key="4">
    <source>
        <dbReference type="ARBA" id="ARBA00017099"/>
    </source>
</evidence>
<dbReference type="CDD" id="cd05254">
    <property type="entry name" value="dTDP_HR_like_SDR_e"/>
    <property type="match status" value="1"/>
</dbReference>